<dbReference type="Proteomes" id="UP001139409">
    <property type="component" value="Unassembled WGS sequence"/>
</dbReference>
<dbReference type="Gene3D" id="3.30.70.100">
    <property type="match status" value="1"/>
</dbReference>
<sequence>MYTYKFKTNMTCQHCIMTVTPFLNELDFVDHWQADLNPPNTVLTVVADEDRPGEIIDAVVRAGYSIEKVAERS</sequence>
<proteinExistence type="predicted"/>
<dbReference type="PROSITE" id="PS50846">
    <property type="entry name" value="HMA_2"/>
    <property type="match status" value="1"/>
</dbReference>
<evidence type="ECO:0000259" key="1">
    <source>
        <dbReference type="PROSITE" id="PS50846"/>
    </source>
</evidence>
<dbReference type="CDD" id="cd00371">
    <property type="entry name" value="HMA"/>
    <property type="match status" value="1"/>
</dbReference>
<comment type="caution">
    <text evidence="2">The sequence shown here is derived from an EMBL/GenBank/DDBJ whole genome shotgun (WGS) entry which is preliminary data.</text>
</comment>
<accession>A0A9X1HM16</accession>
<organism evidence="2 5">
    <name type="scientific">Fulvivirga sedimenti</name>
    <dbReference type="NCBI Taxonomy" id="2879465"/>
    <lineage>
        <taxon>Bacteria</taxon>
        <taxon>Pseudomonadati</taxon>
        <taxon>Bacteroidota</taxon>
        <taxon>Cytophagia</taxon>
        <taxon>Cytophagales</taxon>
        <taxon>Fulvivirgaceae</taxon>
        <taxon>Fulvivirga</taxon>
    </lineage>
</organism>
<evidence type="ECO:0000313" key="2">
    <source>
        <dbReference type="EMBL" id="MCA6074709.1"/>
    </source>
</evidence>
<dbReference type="AlphaFoldDB" id="A0A9X1HM16"/>
<dbReference type="InterPro" id="IPR036163">
    <property type="entry name" value="HMA_dom_sf"/>
</dbReference>
<gene>
    <name evidence="2" type="ORF">LDX50_07495</name>
    <name evidence="3" type="ORF">LDX50_13465</name>
    <name evidence="4" type="ORF">LDX50_19185</name>
</gene>
<dbReference type="RefSeq" id="WP_225697822.1">
    <property type="nucleotide sequence ID" value="NZ_JAIXNE010000002.1"/>
</dbReference>
<dbReference type="Pfam" id="PF00403">
    <property type="entry name" value="HMA"/>
    <property type="match status" value="1"/>
</dbReference>
<name>A0A9X1HM16_9BACT</name>
<dbReference type="GO" id="GO:0046872">
    <property type="term" value="F:metal ion binding"/>
    <property type="evidence" value="ECO:0007669"/>
    <property type="project" value="InterPro"/>
</dbReference>
<protein>
    <submittedName>
        <fullName evidence="2">Heavy-metal-associated domain-containing protein</fullName>
    </submittedName>
</protein>
<dbReference type="EMBL" id="JAIXNE010000003">
    <property type="protein sequence ID" value="MCA6075886.1"/>
    <property type="molecule type" value="Genomic_DNA"/>
</dbReference>
<dbReference type="InterPro" id="IPR006121">
    <property type="entry name" value="HMA_dom"/>
</dbReference>
<dbReference type="EMBL" id="JAIXNE010000002">
    <property type="protein sequence ID" value="MCA6074709.1"/>
    <property type="molecule type" value="Genomic_DNA"/>
</dbReference>
<keyword evidence="5" id="KW-1185">Reference proteome</keyword>
<dbReference type="SUPFAM" id="SSF55008">
    <property type="entry name" value="HMA, heavy metal-associated domain"/>
    <property type="match status" value="1"/>
</dbReference>
<feature type="domain" description="HMA" evidence="1">
    <location>
        <begin position="1"/>
        <end position="67"/>
    </location>
</feature>
<evidence type="ECO:0000313" key="3">
    <source>
        <dbReference type="EMBL" id="MCA6075886.1"/>
    </source>
</evidence>
<evidence type="ECO:0000313" key="4">
    <source>
        <dbReference type="EMBL" id="MCA6077014.1"/>
    </source>
</evidence>
<evidence type="ECO:0000313" key="5">
    <source>
        <dbReference type="Proteomes" id="UP001139409"/>
    </source>
</evidence>
<dbReference type="EMBL" id="JAIXNE010000004">
    <property type="protein sequence ID" value="MCA6077014.1"/>
    <property type="molecule type" value="Genomic_DNA"/>
</dbReference>
<reference evidence="2" key="1">
    <citation type="submission" date="2021-09" db="EMBL/GenBank/DDBJ databases">
        <title>Fulvivirga sp. isolated from coastal sediment.</title>
        <authorList>
            <person name="Yu H."/>
        </authorList>
    </citation>
    <scope>NUCLEOTIDE SEQUENCE</scope>
    <source>
        <strain evidence="2">1062</strain>
    </source>
</reference>